<organism evidence="1">
    <name type="scientific">Ralstonia solanacearum</name>
    <name type="common">Pseudomonas solanacearum</name>
    <dbReference type="NCBI Taxonomy" id="305"/>
    <lineage>
        <taxon>Bacteria</taxon>
        <taxon>Pseudomonadati</taxon>
        <taxon>Pseudomonadota</taxon>
        <taxon>Betaproteobacteria</taxon>
        <taxon>Burkholderiales</taxon>
        <taxon>Burkholderiaceae</taxon>
        <taxon>Ralstonia</taxon>
        <taxon>Ralstonia solanacearum species complex</taxon>
    </lineage>
</organism>
<dbReference type="EMBL" id="LN899824">
    <property type="protein sequence ID" value="CUV30488.1"/>
    <property type="molecule type" value="Genomic_DNA"/>
</dbReference>
<reference evidence="1" key="1">
    <citation type="submission" date="2015-10" db="EMBL/GenBank/DDBJ databases">
        <authorList>
            <person name="Gilbert D.G."/>
        </authorList>
    </citation>
    <scope>NUCLEOTIDE SEQUENCE</scope>
    <source>
        <strain evidence="1">Phyl III-seqv23</strain>
    </source>
</reference>
<gene>
    <name evidence="1" type="ORF">RUN1985_v1_640063</name>
</gene>
<dbReference type="AlphaFoldDB" id="A0A0S4V7M2"/>
<sequence length="56" mass="6115">MFGFANDARTSRIFALPLAFIQPLPTACTCAAQRHAIFVARRRAGVLTNLLCPVLL</sequence>
<evidence type="ECO:0000313" key="1">
    <source>
        <dbReference type="EMBL" id="CUV30488.1"/>
    </source>
</evidence>
<name>A0A0S4V7M2_RALSL</name>
<protein>
    <submittedName>
        <fullName evidence="1">Uncharacterized protein</fullName>
    </submittedName>
</protein>
<proteinExistence type="predicted"/>
<accession>A0A0S4V7M2</accession>